<comment type="subcellular location">
    <subcellularLocation>
        <location evidence="1">Cell inner membrane</location>
        <topology evidence="1">Single-pass membrane protein</topology>
    </subcellularLocation>
</comment>
<comment type="similarity">
    <text evidence="2 10">Belongs to the GSP L family.</text>
</comment>
<dbReference type="InterPro" id="IPR025691">
    <property type="entry name" value="GspL_pp_dom"/>
</dbReference>
<name>A0A1H3WPJ4_9GAMM</name>
<keyword evidence="9" id="KW-0472">Membrane</keyword>
<accession>A0A1H3WPJ4</accession>
<dbReference type="RefSeq" id="WP_093065065.1">
    <property type="nucleotide sequence ID" value="NZ_FNQP01000002.1"/>
</dbReference>
<keyword evidence="3 10" id="KW-0813">Transport</keyword>
<evidence type="ECO:0000259" key="11">
    <source>
        <dbReference type="Pfam" id="PF05134"/>
    </source>
</evidence>
<dbReference type="OrthoDB" id="7011844at2"/>
<dbReference type="AlphaFoldDB" id="A0A1H3WPJ4"/>
<dbReference type="PIRSF" id="PIRSF015761">
    <property type="entry name" value="Protein_L"/>
    <property type="match status" value="1"/>
</dbReference>
<dbReference type="Gene3D" id="3.30.1360.100">
    <property type="entry name" value="General secretion pathway protein M, EpsM"/>
    <property type="match status" value="1"/>
</dbReference>
<sequence>MLVIRLQTPNDPEPAWAVLNNKPADWQHGSWEKLMPLARGQDIVLLIPSRDVLLTQTSVNTRNQRQLQQAIPFALEDSIADELEQQHIVWQTRPASTQVDVAIIRRDRLREWVKALQAHQLRPQTVLPDLFALPWGEDTLTLWQQGAYIWVRTGELSGYASTPAALPLLLDSLTSGQTEPVRLRLYSDQTDVWAADQRFTIIPETQAEQLFPTSLQAALKLNLLNGLQDETRAQFRQHWLRWRLAAGLAAGSAVVAMGMYGVGSYRLQQQLEAVDAQNLQLFAELFPDVSDVDPRGLKSRLASELVRIKGNGSATATTTSPLPQLAAVAVAMQAAGDLSVEDIRAQTGMLTVNLQAKNQQALETLRDTLEKSLGDAVEMQSSRTADSVKATLTLGGQS</sequence>
<evidence type="ECO:0000256" key="8">
    <source>
        <dbReference type="ARBA" id="ARBA00022989"/>
    </source>
</evidence>
<dbReference type="Pfam" id="PF05134">
    <property type="entry name" value="T2SSL"/>
    <property type="match status" value="1"/>
</dbReference>
<dbReference type="CDD" id="cd24017">
    <property type="entry name" value="ASKHA_T2SSL_N"/>
    <property type="match status" value="1"/>
</dbReference>
<dbReference type="Gene3D" id="3.30.420.380">
    <property type="match status" value="1"/>
</dbReference>
<protein>
    <recommendedName>
        <fullName evidence="10">Type II secretion system protein L</fullName>
        <shortName evidence="10">T2SS protein L</shortName>
    </recommendedName>
</protein>
<dbReference type="EMBL" id="FNQP01000002">
    <property type="protein sequence ID" value="SDZ88262.1"/>
    <property type="molecule type" value="Genomic_DNA"/>
</dbReference>
<evidence type="ECO:0000313" key="13">
    <source>
        <dbReference type="EMBL" id="SDZ88262.1"/>
    </source>
</evidence>
<evidence type="ECO:0000256" key="3">
    <source>
        <dbReference type="ARBA" id="ARBA00022448"/>
    </source>
</evidence>
<dbReference type="InterPro" id="IPR043129">
    <property type="entry name" value="ATPase_NBD"/>
</dbReference>
<dbReference type="GO" id="GO:0015627">
    <property type="term" value="C:type II protein secretion system complex"/>
    <property type="evidence" value="ECO:0007669"/>
    <property type="project" value="InterPro"/>
</dbReference>
<comment type="function">
    <text evidence="10">Inner membrane component of the type II secretion system required for the energy-dependent secretion of extracellular factors such as proteases and toxins from the periplasm.</text>
</comment>
<evidence type="ECO:0000256" key="10">
    <source>
        <dbReference type="PIRNR" id="PIRNR015761"/>
    </source>
</evidence>
<feature type="domain" description="GspL periplasmic" evidence="12">
    <location>
        <begin position="237"/>
        <end position="395"/>
    </location>
</feature>
<dbReference type="GO" id="GO:0005886">
    <property type="term" value="C:plasma membrane"/>
    <property type="evidence" value="ECO:0007669"/>
    <property type="project" value="UniProtKB-SubCell"/>
</dbReference>
<evidence type="ECO:0000256" key="5">
    <source>
        <dbReference type="ARBA" id="ARBA00022519"/>
    </source>
</evidence>
<evidence type="ECO:0000256" key="1">
    <source>
        <dbReference type="ARBA" id="ARBA00004377"/>
    </source>
</evidence>
<keyword evidence="4" id="KW-1003">Cell membrane</keyword>
<dbReference type="NCBIfam" id="TIGR01709">
    <property type="entry name" value="typeII_sec_gspL"/>
    <property type="match status" value="1"/>
</dbReference>
<feature type="domain" description="GspL cytoplasmic actin-ATPase-like" evidence="11">
    <location>
        <begin position="2"/>
        <end position="226"/>
    </location>
</feature>
<dbReference type="GO" id="GO:0009276">
    <property type="term" value="C:Gram-negative-bacterium-type cell wall"/>
    <property type="evidence" value="ECO:0007669"/>
    <property type="project" value="InterPro"/>
</dbReference>
<evidence type="ECO:0000259" key="12">
    <source>
        <dbReference type="Pfam" id="PF12693"/>
    </source>
</evidence>
<dbReference type="GO" id="GO:0015628">
    <property type="term" value="P:protein secretion by the type II secretion system"/>
    <property type="evidence" value="ECO:0007669"/>
    <property type="project" value="InterPro"/>
</dbReference>
<evidence type="ECO:0000256" key="2">
    <source>
        <dbReference type="ARBA" id="ARBA00005318"/>
    </source>
</evidence>
<keyword evidence="5" id="KW-0997">Cell inner membrane</keyword>
<dbReference type="STRING" id="525918.SAMN05660964_00508"/>
<proteinExistence type="inferred from homology"/>
<evidence type="ECO:0000256" key="4">
    <source>
        <dbReference type="ARBA" id="ARBA00022475"/>
    </source>
</evidence>
<keyword evidence="14" id="KW-1185">Reference proteome</keyword>
<dbReference type="SUPFAM" id="SSF53067">
    <property type="entry name" value="Actin-like ATPase domain"/>
    <property type="match status" value="1"/>
</dbReference>
<keyword evidence="8" id="KW-1133">Transmembrane helix</keyword>
<keyword evidence="6" id="KW-0812">Transmembrane</keyword>
<dbReference type="InterPro" id="IPR024230">
    <property type="entry name" value="GspL_cyto_dom"/>
</dbReference>
<evidence type="ECO:0000256" key="7">
    <source>
        <dbReference type="ARBA" id="ARBA00022927"/>
    </source>
</evidence>
<dbReference type="Pfam" id="PF12693">
    <property type="entry name" value="GspL_C"/>
    <property type="match status" value="1"/>
</dbReference>
<evidence type="ECO:0000256" key="9">
    <source>
        <dbReference type="ARBA" id="ARBA00023136"/>
    </source>
</evidence>
<evidence type="ECO:0000256" key="6">
    <source>
        <dbReference type="ARBA" id="ARBA00022692"/>
    </source>
</evidence>
<keyword evidence="7 10" id="KW-0653">Protein transport</keyword>
<evidence type="ECO:0000313" key="14">
    <source>
        <dbReference type="Proteomes" id="UP000199397"/>
    </source>
</evidence>
<dbReference type="InterPro" id="IPR007812">
    <property type="entry name" value="T2SS_protein-GspL"/>
</dbReference>
<gene>
    <name evidence="13" type="ORF">SAMN05660964_00508</name>
</gene>
<reference evidence="13 14" key="1">
    <citation type="submission" date="2016-10" db="EMBL/GenBank/DDBJ databases">
        <authorList>
            <person name="de Groot N.N."/>
        </authorList>
    </citation>
    <scope>NUCLEOTIDE SEQUENCE [LARGE SCALE GENOMIC DNA]</scope>
    <source>
        <strain evidence="13 14">DSM 21228</strain>
    </source>
</reference>
<dbReference type="Proteomes" id="UP000199397">
    <property type="component" value="Unassembled WGS sequence"/>
</dbReference>
<organism evidence="13 14">
    <name type="scientific">Thiothrix caldifontis</name>
    <dbReference type="NCBI Taxonomy" id="525918"/>
    <lineage>
        <taxon>Bacteria</taxon>
        <taxon>Pseudomonadati</taxon>
        <taxon>Pseudomonadota</taxon>
        <taxon>Gammaproteobacteria</taxon>
        <taxon>Thiotrichales</taxon>
        <taxon>Thiotrichaceae</taxon>
        <taxon>Thiothrix</taxon>
    </lineage>
</organism>